<feature type="compositionally biased region" description="Acidic residues" evidence="1">
    <location>
        <begin position="1008"/>
        <end position="1023"/>
    </location>
</feature>
<organism evidence="2 3">
    <name type="scientific">Aureibaculum algae</name>
    <dbReference type="NCBI Taxonomy" id="2584122"/>
    <lineage>
        <taxon>Bacteria</taxon>
        <taxon>Pseudomonadati</taxon>
        <taxon>Bacteroidota</taxon>
        <taxon>Flavobacteriia</taxon>
        <taxon>Flavobacteriales</taxon>
        <taxon>Flavobacteriaceae</taxon>
        <taxon>Aureibaculum</taxon>
    </lineage>
</organism>
<dbReference type="KEGG" id="fbe:FF125_01335"/>
<name>A0A5B7TPU6_9FLAO</name>
<dbReference type="InterPro" id="IPR028974">
    <property type="entry name" value="TSP_type-3_rpt"/>
</dbReference>
<dbReference type="EMBL" id="CP040749">
    <property type="protein sequence ID" value="QCX37146.1"/>
    <property type="molecule type" value="Genomic_DNA"/>
</dbReference>
<evidence type="ECO:0000256" key="1">
    <source>
        <dbReference type="SAM" id="MobiDB-lite"/>
    </source>
</evidence>
<sequence>MKKGYLTTIYAVYGKQLRHAIMSLLFVFGLATVNSVCAQTNVDAWSTTAVPNTLDSRLATGGETLNFGAGDSNSVVDVVVAGDVYMPVPSPLTITLRRVDNANTIGNDFDPWYRESQTGFNEAANNYTAPYFANVNDVISANIIDIGLDNTFNNSTSVQTSNVERIDIVFNSPRILRNIDLQAGFPIFERGGSGLVRVAVITGVDGSGNPTSYSNVIRNGGANEYGPDLTTNYTYDLLTKLESAPLYTWAEPGFNQSINGVFFSWADFGLTAGQTVYGYSVADFDAPSTAVNFLDIANFSTATDQAYPSGADLIFNFQYFASGNDIDGDGIPDYADLDNDNDGILDTDEGVYTNRDTDGDTIPDYLDKDSDNDGCYDALEGDGGYTLADIDISIGGSLGSLTFPVDANGVPGGLANAQSATPGVIDPTLVSLTCDTDGDGISPLVDLDNDNDGILNTDETCDPVFSFSNGVGGATHTQNFNNPRSAVFDFTELDDSVIIDVNGSPIHAAAGLSVELASLQAGFMNMVFRSDSSEITDPWTPNVNGLPRFRIAIDRFGVVRAYGSRTTTSTFLARMIPADGSSFNTVGWTTGSIPITIQNPNGVGIDASAGSLTVFCDSDEDGIPNALDLDSDNDGITDTTEAGGVDANGDGIVDGFTDNNDDGLDDNTALSPLPVPNTDGDSVPDYLDLDSDNDGITDVTEAGGVDLDGDGIIDGFTDTDGNGLDDATETTPLPVPSSDGDAVPDYLDLDSDDDGINDIVEAGGVDLNDDGIVDGFADSNNDGLDDTTAATPLPVGDKDNDGIPNYVDLDSDNDGILDATEGENDFDNDGLPNYLDLDSDADGISDVIEAGGVDIDGDAHVDYATSGDPSTLNDANNNGLLDALEGTPLPIPNTDGTFGADYLDIDADDDGIVDDIEGQTTADYRSPSGVDTDNDGLDDNYDGDNGNTIGVIDALDPNGAIVPTNTDGTDNPDYTDTDSDNDGDLDSLEGWDTDNDGTANITPTGADADADGLDNAYDTDDSVLDATNGGTLPTDFPDFDTPGGEPDWREALDIDWDNDGVNDIVDSDSDNDGIPDIIETGGNDPYGDEDGDGIENWMDTTDDGNAGDSSVTDYTDLDGNGIPDVYDIDGDGVPNHLDLDSDNDGIYDIVESGQIDDLNNIVDVDNDGVIDAANSGTVGTNGLFDPLEDAPDSGNLANLTADSDADGIPDSNEIDADNDGCNDVLEAGFTDGDLNGLLGNGTFGAGLFVDVNGVVTSGIDGYTVPDDLDANSVYDFQQSSLGVPVINTNPISQTLIINANVTFSTDLLATITYRWYESTNGGTSWTAITNGGASPAYSNATTDALTLTGVPASYDGYQYRVILSSPAFTCDSNWTSAPAVLSLFPDNDSDGVPNYLDLDSDNDGIPDTVESGGVDPYADIDADGIPAYLDDDDNDNTVGDDNGVIEPAFDSDGDGIPNYLDLDSDNDGIYDLVESGQLDPLNNIVDVNNDGIIDAANSGTVGTNGLFDPLEDAPDSGNLANLTDDSDADGTPDSNEIDADNDGCNDVREAGFTDGDLNGLLGNGTIGAGLLVDANGVVTSGVDGYTIPDDLDLNSVYDFQQASLGIPLVNTDPLSQTIVINSNVTFSTDILAEITYQWYESTDGGATWAAITNGGASPVYSNATTDALTLTGVPLSYDGYQYRVLLSSPVFVCDSNWTSAPATLNLFPDNDGDGIPDISDLDDDNDGIPDTIEGVLDTDGDGILDQFDLDSDNDGIYDVVESGQLNGTTVVDLNNDGILDGNTVDFGTNGLLDLIESDDTTAATLTNATADSDGDSIPDSLELDADNDGCNDVTEAGLVDVDSSGRLGSDTGLTVDANGLVNTPGTTGYTTPNDLDNNSVFDFQEAGLAVLPIATQPLDDVIVVNANTSFSVDIQSTITYQWQMSTDAGVNWSNISNGGTVPTVTGATSDELTLTMVPLEYNGYMYRVVLSSPAFACDTNVISDPALLTVYPDFDGDGVGDPIDLDDDNDGIPDLMEFEGLDPLADNDLDGVPAYLDDNDNNISVGDANDDVESEYDFDGDGIANHFDLDADGDGILDVVEAGNADLDADNDGVIDGVPADFGINGLFDPIETDDTLLADINYVPWNSDGDSQLNFLDIDDDNDGILTVVETAVDSDGDTHPNYLDLDADDDGIPDNVEGQTTADYTSPLGVDANGDGLDDAYGLGLTPINTDGADQPDYLDTDSDNDAVPDSIEGHDYDANGEPDVYPSGNDDDNDGLDDAYDGSIGDFADPNGLSVDTDPATDLPNRDEALEADVNTAGLVTGDSEVDYRDIDDDGDGINTIDEDGDKDGDPTNDNCDEDAYPDYLDPTSCTIIPDGFSPNGDGDNDLLVVPALAQYKDFEMEVYDRWGNIVYEYDNNGRAMPLWWDGYSSGTMTISKGNKVPVGTYYYIIKYNEAGLEPIAGWVYINY</sequence>
<dbReference type="NCBIfam" id="TIGR04131">
    <property type="entry name" value="Bac_Flav_CTERM"/>
    <property type="match status" value="1"/>
</dbReference>
<evidence type="ECO:0000313" key="3">
    <source>
        <dbReference type="Proteomes" id="UP000306229"/>
    </source>
</evidence>
<feature type="compositionally biased region" description="Low complexity" evidence="1">
    <location>
        <begin position="2193"/>
        <end position="2207"/>
    </location>
</feature>
<feature type="region of interest" description="Disordered" evidence="1">
    <location>
        <begin position="2157"/>
        <end position="2285"/>
    </location>
</feature>
<dbReference type="SUPFAM" id="SSF50939">
    <property type="entry name" value="Sialidases"/>
    <property type="match status" value="1"/>
</dbReference>
<feature type="region of interest" description="Disordered" evidence="1">
    <location>
        <begin position="778"/>
        <end position="800"/>
    </location>
</feature>
<dbReference type="InterPro" id="IPR036278">
    <property type="entry name" value="Sialidase_sf"/>
</dbReference>
<feature type="compositionally biased region" description="Acidic residues" evidence="1">
    <location>
        <begin position="2252"/>
        <end position="2263"/>
    </location>
</feature>
<dbReference type="OrthoDB" id="9805017at2"/>
<dbReference type="InterPro" id="IPR026341">
    <property type="entry name" value="T9SS_type_B"/>
</dbReference>
<feature type="compositionally biased region" description="Acidic residues" evidence="1">
    <location>
        <begin position="932"/>
        <end position="942"/>
    </location>
</feature>
<keyword evidence="3" id="KW-1185">Reference proteome</keyword>
<protein>
    <submittedName>
        <fullName evidence="2">T9SS type B sorting domain-containing protein</fullName>
    </submittedName>
</protein>
<feature type="region of interest" description="Disordered" evidence="1">
    <location>
        <begin position="1504"/>
        <end position="1547"/>
    </location>
</feature>
<accession>A0A5B7TPU6</accession>
<feature type="compositionally biased region" description="Acidic residues" evidence="1">
    <location>
        <begin position="2219"/>
        <end position="2229"/>
    </location>
</feature>
<feature type="region of interest" description="Disordered" evidence="1">
    <location>
        <begin position="720"/>
        <end position="740"/>
    </location>
</feature>
<dbReference type="SUPFAM" id="SSF103647">
    <property type="entry name" value="TSP type-3 repeat"/>
    <property type="match status" value="3"/>
</dbReference>
<dbReference type="GO" id="GO:0005509">
    <property type="term" value="F:calcium ion binding"/>
    <property type="evidence" value="ECO:0007669"/>
    <property type="project" value="InterPro"/>
</dbReference>
<feature type="region of interest" description="Disordered" evidence="1">
    <location>
        <begin position="1065"/>
        <end position="1089"/>
    </location>
</feature>
<feature type="compositionally biased region" description="Acidic residues" evidence="1">
    <location>
        <begin position="1524"/>
        <end position="1543"/>
    </location>
</feature>
<feature type="region of interest" description="Disordered" evidence="1">
    <location>
        <begin position="658"/>
        <end position="679"/>
    </location>
</feature>
<feature type="region of interest" description="Disordered" evidence="1">
    <location>
        <begin position="918"/>
        <end position="1048"/>
    </location>
</feature>
<proteinExistence type="predicted"/>
<reference evidence="2 3" key="1">
    <citation type="submission" date="2019-05" db="EMBL/GenBank/DDBJ databases">
        <title>Algicella ahnfeltiae gen. nov., sp. nov., a novel marine bacterium of the family Flavobacteriaceae isolated from a red alga.</title>
        <authorList>
            <person name="Nedashkovskaya O.I."/>
            <person name="Kukhlevskiy A.D."/>
            <person name="Kim S.-G."/>
            <person name="Zhukova N.V."/>
            <person name="Mikhailov V.V."/>
        </authorList>
    </citation>
    <scope>NUCLEOTIDE SEQUENCE [LARGE SCALE GENOMIC DNA]</scope>
    <source>
        <strain evidence="2 3">10Alg115</strain>
    </source>
</reference>
<dbReference type="Proteomes" id="UP000306229">
    <property type="component" value="Chromosome"/>
</dbReference>
<gene>
    <name evidence="2" type="ORF">FF125_01335</name>
</gene>
<feature type="compositionally biased region" description="Acidic residues" evidence="1">
    <location>
        <begin position="2313"/>
        <end position="2330"/>
    </location>
</feature>
<feature type="compositionally biased region" description="Acidic residues" evidence="1">
    <location>
        <begin position="973"/>
        <end position="995"/>
    </location>
</feature>
<dbReference type="RefSeq" id="WP_138948097.1">
    <property type="nucleotide sequence ID" value="NZ_CP040749.1"/>
</dbReference>
<dbReference type="Gene3D" id="4.10.1080.10">
    <property type="entry name" value="TSP type-3 repeat"/>
    <property type="match status" value="3"/>
</dbReference>
<feature type="region of interest" description="Disordered" evidence="1">
    <location>
        <begin position="2309"/>
        <end position="2343"/>
    </location>
</feature>
<evidence type="ECO:0000313" key="2">
    <source>
        <dbReference type="EMBL" id="QCX37146.1"/>
    </source>
</evidence>
<dbReference type="Pfam" id="PF13585">
    <property type="entry name" value="CHU_C"/>
    <property type="match status" value="1"/>
</dbReference>